<organism evidence="2 3">
    <name type="scientific">Camelimonas fluminis</name>
    <dbReference type="NCBI Taxonomy" id="1576911"/>
    <lineage>
        <taxon>Bacteria</taxon>
        <taxon>Pseudomonadati</taxon>
        <taxon>Pseudomonadota</taxon>
        <taxon>Alphaproteobacteria</taxon>
        <taxon>Hyphomicrobiales</taxon>
        <taxon>Chelatococcaceae</taxon>
        <taxon>Camelimonas</taxon>
    </lineage>
</organism>
<reference evidence="3" key="1">
    <citation type="journal article" date="2019" name="Int. J. Syst. Evol. Microbiol.">
        <title>The Global Catalogue of Microorganisms (GCM) 10K type strain sequencing project: providing services to taxonomists for standard genome sequencing and annotation.</title>
        <authorList>
            <consortium name="The Broad Institute Genomics Platform"/>
            <consortium name="The Broad Institute Genome Sequencing Center for Infectious Disease"/>
            <person name="Wu L."/>
            <person name="Ma J."/>
        </authorList>
    </citation>
    <scope>NUCLEOTIDE SEQUENCE [LARGE SCALE GENOMIC DNA]</scope>
    <source>
        <strain evidence="3">KCTC 42282</strain>
    </source>
</reference>
<dbReference type="InterPro" id="IPR012337">
    <property type="entry name" value="RNaseH-like_sf"/>
</dbReference>
<feature type="domain" description="Integrase catalytic" evidence="1">
    <location>
        <begin position="212"/>
        <end position="375"/>
    </location>
</feature>
<dbReference type="Gene3D" id="1.10.10.60">
    <property type="entry name" value="Homeodomain-like"/>
    <property type="match status" value="1"/>
</dbReference>
<dbReference type="Proteomes" id="UP001595704">
    <property type="component" value="Unassembled WGS sequence"/>
</dbReference>
<protein>
    <submittedName>
        <fullName evidence="2">IS3 family transposase</fullName>
    </submittedName>
</protein>
<dbReference type="Pfam" id="PF13333">
    <property type="entry name" value="rve_2"/>
    <property type="match status" value="1"/>
</dbReference>
<dbReference type="NCBIfam" id="NF033516">
    <property type="entry name" value="transpos_IS3"/>
    <property type="match status" value="1"/>
</dbReference>
<dbReference type="Gene3D" id="3.30.420.10">
    <property type="entry name" value="Ribonuclease H-like superfamily/Ribonuclease H"/>
    <property type="match status" value="1"/>
</dbReference>
<keyword evidence="3" id="KW-1185">Reference proteome</keyword>
<dbReference type="Pfam" id="PF01527">
    <property type="entry name" value="HTH_Tnp_1"/>
    <property type="match status" value="1"/>
</dbReference>
<dbReference type="PANTHER" id="PTHR46889:SF4">
    <property type="entry name" value="TRANSPOSASE INSO FOR INSERTION SEQUENCE ELEMENT IS911B-RELATED"/>
    <property type="match status" value="1"/>
</dbReference>
<dbReference type="InterPro" id="IPR036397">
    <property type="entry name" value="RNaseH_sf"/>
</dbReference>
<dbReference type="Pfam" id="PF00665">
    <property type="entry name" value="rve"/>
    <property type="match status" value="1"/>
</dbReference>
<dbReference type="InterPro" id="IPR009057">
    <property type="entry name" value="Homeodomain-like_sf"/>
</dbReference>
<comment type="caution">
    <text evidence="2">The sequence shown here is derived from an EMBL/GenBank/DDBJ whole genome shotgun (WGS) entry which is preliminary data.</text>
</comment>
<dbReference type="EMBL" id="JBHRYC010000025">
    <property type="protein sequence ID" value="MFC3636744.1"/>
    <property type="molecule type" value="Genomic_DNA"/>
</dbReference>
<sequence>MIRHTEEFKQEAVRIALTSGLPRGRVASDLGIGKSTLGKWLSQHRPSDQEVAPQADLARENERLRLENRILKEERDVFKKGHAVLREPAVVRFAFVENWRHVWPVETMCRVMQVSPRGYRSWRSRPTSRRERTDLKVLAHIREHDRLSLGSYGRPRMTMELKEAGLDVGERRVGRLMRINGIKPVRTRRHKVTTDSNHHLGVAPNLLEGDFAAPAPNQKWAGDISYIWTSEGWLYLAVILDLHSRRVVGWAVSDRMKKDLAIRALDMAGRLRQPPGGCIFHSDRGSQYCSHDYQKKLESYGLRPSMSGKGNCYDNASVETFFKSLKAELIWRHSWPTRRQAEAAIFQYINGFYNTRRRHSYLGGIIPRPSAPDSCRVLLGART</sequence>
<gene>
    <name evidence="2" type="ORF">ACFONL_05030</name>
</gene>
<dbReference type="SUPFAM" id="SSF53098">
    <property type="entry name" value="Ribonuclease H-like"/>
    <property type="match status" value="1"/>
</dbReference>
<evidence type="ECO:0000313" key="3">
    <source>
        <dbReference type="Proteomes" id="UP001595704"/>
    </source>
</evidence>
<evidence type="ECO:0000313" key="2">
    <source>
        <dbReference type="EMBL" id="MFC3636744.1"/>
    </source>
</evidence>
<proteinExistence type="predicted"/>
<dbReference type="InterPro" id="IPR025948">
    <property type="entry name" value="HTH-like_dom"/>
</dbReference>
<dbReference type="PROSITE" id="PS50994">
    <property type="entry name" value="INTEGRASE"/>
    <property type="match status" value="1"/>
</dbReference>
<dbReference type="PANTHER" id="PTHR46889">
    <property type="entry name" value="TRANSPOSASE INSF FOR INSERTION SEQUENCE IS3B-RELATED"/>
    <property type="match status" value="1"/>
</dbReference>
<accession>A0ABV7UEA4</accession>
<dbReference type="InterPro" id="IPR048020">
    <property type="entry name" value="Transpos_IS3"/>
</dbReference>
<dbReference type="InterPro" id="IPR050900">
    <property type="entry name" value="Transposase_IS3/IS150/IS904"/>
</dbReference>
<dbReference type="InterPro" id="IPR001584">
    <property type="entry name" value="Integrase_cat-core"/>
</dbReference>
<name>A0ABV7UEA4_9HYPH</name>
<dbReference type="RefSeq" id="WP_244643324.1">
    <property type="nucleotide sequence ID" value="NZ_BNCG01000110.1"/>
</dbReference>
<evidence type="ECO:0000259" key="1">
    <source>
        <dbReference type="PROSITE" id="PS50994"/>
    </source>
</evidence>
<dbReference type="Pfam" id="PF13276">
    <property type="entry name" value="HTH_21"/>
    <property type="match status" value="1"/>
</dbReference>
<dbReference type="InterPro" id="IPR002514">
    <property type="entry name" value="Transposase_8"/>
</dbReference>
<dbReference type="SUPFAM" id="SSF46689">
    <property type="entry name" value="Homeodomain-like"/>
    <property type="match status" value="1"/>
</dbReference>